<dbReference type="SUPFAM" id="SSF54695">
    <property type="entry name" value="POZ domain"/>
    <property type="match status" value="1"/>
</dbReference>
<dbReference type="SMART" id="SM00225">
    <property type="entry name" value="BTB"/>
    <property type="match status" value="1"/>
</dbReference>
<dbReference type="AlphaFoldDB" id="A0A9N9FB66"/>
<evidence type="ECO:0000313" key="3">
    <source>
        <dbReference type="EMBL" id="CAG8520942.1"/>
    </source>
</evidence>
<dbReference type="InterPro" id="IPR000210">
    <property type="entry name" value="BTB/POZ_dom"/>
</dbReference>
<dbReference type="Gene3D" id="3.30.710.10">
    <property type="entry name" value="Potassium Channel Kv1.1, Chain A"/>
    <property type="match status" value="1"/>
</dbReference>
<dbReference type="PROSITE" id="PS50144">
    <property type="entry name" value="MATH"/>
    <property type="match status" value="1"/>
</dbReference>
<dbReference type="PANTHER" id="PTHR24413">
    <property type="entry name" value="SPECKLE-TYPE POZ PROTEIN"/>
    <property type="match status" value="1"/>
</dbReference>
<dbReference type="SUPFAM" id="SSF49599">
    <property type="entry name" value="TRAF domain-like"/>
    <property type="match status" value="1"/>
</dbReference>
<dbReference type="Pfam" id="PF22486">
    <property type="entry name" value="MATH_2"/>
    <property type="match status" value="1"/>
</dbReference>
<proteinExistence type="predicted"/>
<sequence length="474" mass="55622">MEGNHFTFTWKISCFNELVARHPNGSFFYSERFWSPRGQSVKSSDISVINEQNNSYNNTGYLWRLKLFPNGVDKISNDFISLYLESIQTHYEKQNNITGRHTKFQLSLYRDLNIPTTKQSPILVIDRHTLETKFEFNGVKADYGFARIVPLREIFPNDAEVDLIVRAQIFEDAITSGEGSSSMDINNVSLMSFERYFGVDRFCDVEFVFDCGSNMKAHRVILTARSTYFEKMLEGEWLEGHMKTISIKDMPFDAFRCIVHHLYTGKLEEGLTFELLREIYSKADMLSLEQLGRMAAKRIIKLMNHENWDQILMLGWKYYDDRLKDAGQDFAVKHWNDIKDTDNMKQVFASGHVDRIVELVLQSFFTPNNRIGQEGLHSSLKRLALLKFLPIFLPSKNGNNSFEVNVFENTDILRKRKLWQIESSDLDYIHMRDQQLEKHVKIIRENRYEAQFSEQTQSQLFETTHLNESLKYFN</sequence>
<gene>
    <name evidence="3" type="ORF">FMOSSE_LOCUS5028</name>
</gene>
<evidence type="ECO:0000259" key="1">
    <source>
        <dbReference type="PROSITE" id="PS50097"/>
    </source>
</evidence>
<feature type="domain" description="MATH" evidence="2">
    <location>
        <begin position="5"/>
        <end position="169"/>
    </location>
</feature>
<keyword evidence="4" id="KW-1185">Reference proteome</keyword>
<dbReference type="CDD" id="cd00121">
    <property type="entry name" value="MATH"/>
    <property type="match status" value="1"/>
</dbReference>
<dbReference type="InterPro" id="IPR002083">
    <property type="entry name" value="MATH/TRAF_dom"/>
</dbReference>
<dbReference type="InterPro" id="IPR008974">
    <property type="entry name" value="TRAF-like"/>
</dbReference>
<dbReference type="GO" id="GO:0030163">
    <property type="term" value="P:protein catabolic process"/>
    <property type="evidence" value="ECO:0007669"/>
    <property type="project" value="UniProtKB-ARBA"/>
</dbReference>
<dbReference type="EMBL" id="CAJVPP010000903">
    <property type="protein sequence ID" value="CAG8520942.1"/>
    <property type="molecule type" value="Genomic_DNA"/>
</dbReference>
<evidence type="ECO:0000259" key="2">
    <source>
        <dbReference type="PROSITE" id="PS50144"/>
    </source>
</evidence>
<comment type="caution">
    <text evidence="3">The sequence shown here is derived from an EMBL/GenBank/DDBJ whole genome shotgun (WGS) entry which is preliminary data.</text>
</comment>
<organism evidence="3 4">
    <name type="scientific">Funneliformis mosseae</name>
    <name type="common">Endomycorrhizal fungus</name>
    <name type="synonym">Glomus mosseae</name>
    <dbReference type="NCBI Taxonomy" id="27381"/>
    <lineage>
        <taxon>Eukaryota</taxon>
        <taxon>Fungi</taxon>
        <taxon>Fungi incertae sedis</taxon>
        <taxon>Mucoromycota</taxon>
        <taxon>Glomeromycotina</taxon>
        <taxon>Glomeromycetes</taxon>
        <taxon>Glomerales</taxon>
        <taxon>Glomeraceae</taxon>
        <taxon>Funneliformis</taxon>
    </lineage>
</organism>
<evidence type="ECO:0000313" key="4">
    <source>
        <dbReference type="Proteomes" id="UP000789375"/>
    </source>
</evidence>
<name>A0A9N9FB66_FUNMO</name>
<dbReference type="Pfam" id="PF00651">
    <property type="entry name" value="BTB"/>
    <property type="match status" value="1"/>
</dbReference>
<protein>
    <submittedName>
        <fullName evidence="3">6053_t:CDS:1</fullName>
    </submittedName>
</protein>
<feature type="domain" description="BTB" evidence="1">
    <location>
        <begin position="203"/>
        <end position="271"/>
    </location>
</feature>
<dbReference type="CDD" id="cd18186">
    <property type="entry name" value="BTB_POZ_ZBTB_KLHL-like"/>
    <property type="match status" value="1"/>
</dbReference>
<dbReference type="PROSITE" id="PS50097">
    <property type="entry name" value="BTB"/>
    <property type="match status" value="1"/>
</dbReference>
<dbReference type="Proteomes" id="UP000789375">
    <property type="component" value="Unassembled WGS sequence"/>
</dbReference>
<reference evidence="3" key="1">
    <citation type="submission" date="2021-06" db="EMBL/GenBank/DDBJ databases">
        <authorList>
            <person name="Kallberg Y."/>
            <person name="Tangrot J."/>
            <person name="Rosling A."/>
        </authorList>
    </citation>
    <scope>NUCLEOTIDE SEQUENCE</scope>
    <source>
        <strain evidence="3">87-6 pot B 2015</strain>
    </source>
</reference>
<dbReference type="Gene3D" id="2.60.210.10">
    <property type="entry name" value="Apoptosis, Tumor Necrosis Factor Receptor Associated Protein 2, Chain A"/>
    <property type="match status" value="1"/>
</dbReference>
<dbReference type="InterPro" id="IPR011333">
    <property type="entry name" value="SKP1/BTB/POZ_sf"/>
</dbReference>
<accession>A0A9N9FB66</accession>